<dbReference type="GO" id="GO:0004527">
    <property type="term" value="F:exonuclease activity"/>
    <property type="evidence" value="ECO:0007669"/>
    <property type="project" value="UniProtKB-KW"/>
</dbReference>
<keyword evidence="6" id="KW-0694">RNA-binding</keyword>
<dbReference type="InterPro" id="IPR041636">
    <property type="entry name" value="RNase_J_C"/>
</dbReference>
<evidence type="ECO:0000256" key="1">
    <source>
        <dbReference type="ARBA" id="ARBA00022722"/>
    </source>
</evidence>
<protein>
    <submittedName>
        <fullName evidence="8">Beta-lactamase superfamily Zn-dependent hydrolase</fullName>
    </submittedName>
</protein>
<evidence type="ECO:0000256" key="3">
    <source>
        <dbReference type="ARBA" id="ARBA00022801"/>
    </source>
</evidence>
<dbReference type="Pfam" id="PF22505">
    <property type="entry name" value="RNase_J_b_CASP"/>
    <property type="match status" value="1"/>
</dbReference>
<dbReference type="Gene3D" id="3.60.15.10">
    <property type="entry name" value="Ribonuclease Z/Hydroxyacylglutathione hydrolase-like"/>
    <property type="match status" value="1"/>
</dbReference>
<dbReference type="PANTHER" id="PTHR43694">
    <property type="entry name" value="RIBONUCLEASE J"/>
    <property type="match status" value="1"/>
</dbReference>
<accession>A0A0F9ZLC6</accession>
<dbReference type="EMBL" id="LBOW01000005">
    <property type="protein sequence ID" value="KKP44944.1"/>
    <property type="molecule type" value="Genomic_DNA"/>
</dbReference>
<dbReference type="InterPro" id="IPR001279">
    <property type="entry name" value="Metallo-B-lactamas"/>
</dbReference>
<evidence type="ECO:0000256" key="5">
    <source>
        <dbReference type="ARBA" id="ARBA00022839"/>
    </source>
</evidence>
<name>A0A0F9ZLC6_9BACT</name>
<keyword evidence="4" id="KW-0862">Zinc</keyword>
<dbReference type="Pfam" id="PF07521">
    <property type="entry name" value="RMMBL"/>
    <property type="match status" value="1"/>
</dbReference>
<keyword evidence="2" id="KW-0479">Metal-binding</keyword>
<dbReference type="Gene3D" id="3.10.20.580">
    <property type="match status" value="1"/>
</dbReference>
<dbReference type="SMART" id="SM00849">
    <property type="entry name" value="Lactamase_B"/>
    <property type="match status" value="1"/>
</dbReference>
<dbReference type="InterPro" id="IPR036866">
    <property type="entry name" value="RibonucZ/Hydroxyglut_hydro"/>
</dbReference>
<evidence type="ECO:0000259" key="7">
    <source>
        <dbReference type="SMART" id="SM00849"/>
    </source>
</evidence>
<gene>
    <name evidence="8" type="ORF">UR35_C0005G0074</name>
</gene>
<dbReference type="Gene3D" id="3.40.50.10710">
    <property type="entry name" value="Metallo-hydrolase/oxidoreductase"/>
    <property type="match status" value="1"/>
</dbReference>
<dbReference type="SUPFAM" id="SSF56281">
    <property type="entry name" value="Metallo-hydrolase/oxidoreductase"/>
    <property type="match status" value="1"/>
</dbReference>
<dbReference type="InterPro" id="IPR055132">
    <property type="entry name" value="RNase_J_b_CASP"/>
</dbReference>
<dbReference type="CDD" id="cd07714">
    <property type="entry name" value="RNaseJ_MBL-fold"/>
    <property type="match status" value="1"/>
</dbReference>
<keyword evidence="3 8" id="KW-0378">Hydrolase</keyword>
<reference evidence="8 9" key="1">
    <citation type="journal article" date="2015" name="Nature">
        <title>rRNA introns, odd ribosomes, and small enigmatic genomes across a large radiation of phyla.</title>
        <authorList>
            <person name="Brown C.T."/>
            <person name="Hug L.A."/>
            <person name="Thomas B.C."/>
            <person name="Sharon I."/>
            <person name="Castelle C.J."/>
            <person name="Singh A."/>
            <person name="Wilkins M.J."/>
            <person name="Williams K.H."/>
            <person name="Banfield J.F."/>
        </authorList>
    </citation>
    <scope>NUCLEOTIDE SEQUENCE [LARGE SCALE GENOMIC DNA]</scope>
</reference>
<evidence type="ECO:0000256" key="6">
    <source>
        <dbReference type="ARBA" id="ARBA00022884"/>
    </source>
</evidence>
<keyword evidence="1" id="KW-0540">Nuclease</keyword>
<evidence type="ECO:0000313" key="8">
    <source>
        <dbReference type="EMBL" id="KKP44944.1"/>
    </source>
</evidence>
<dbReference type="InterPro" id="IPR011108">
    <property type="entry name" value="RMMBL"/>
</dbReference>
<evidence type="ECO:0000313" key="9">
    <source>
        <dbReference type="Proteomes" id="UP000034778"/>
    </source>
</evidence>
<dbReference type="GO" id="GO:0003723">
    <property type="term" value="F:RNA binding"/>
    <property type="evidence" value="ECO:0007669"/>
    <property type="project" value="UniProtKB-KW"/>
</dbReference>
<feature type="domain" description="Metallo-beta-lactamase" evidence="7">
    <location>
        <begin position="17"/>
        <end position="213"/>
    </location>
</feature>
<dbReference type="Pfam" id="PF12706">
    <property type="entry name" value="Lactamase_B_2"/>
    <property type="match status" value="1"/>
</dbReference>
<sequence length="552" mass="61864">MKPSLKFIALSGTTDVTENLYVYEYGNDMVILDCGVGFPDLEMPGVELVLPDFSYIIKNKHKLKGVVVSQGHDDHVGALPFLLREVNVPIWCPPIVTEFLKVKFKDYQVVNYKLNTFNPDRDTFEVGAFKFSPFRVAHSVPDTVGYAIDSPAGRTFHVAEHKMDQNSTDGMNFDTEKCKRLAAEKPVLCLMSDCLGSNDPGMAPSGVEIEENMFNIAKSAPQTLYMTAISSSIGRFQQMMNVAQRLNRKVVLVGRSVQSKIEIAYNLKYIKYLPNQVIDLRESKKYNPSKLMYIIAGCYGQPGSSVYRLALGEHERVQINPNDTFIFSADPGPAYSKESIDFIVDKLTDIGVDVHYYDLHEGLHVSGHGTQGDIVELFKIVNPKYFVPTGGTIRYMKAYEKLAVKFGAKAENVLRLKPGESVIFDGEEAKRSETIPVKEVFVHGLGIGDIGKVVLEDRTLLGDEGIVVVALKINKNSKTLIEKPELTSRGFVFQQKFGGILDGGEQELFNFLQKKNLKDIPTMKNFSIQVLEKYFFDKTRRHPMILPVVVEV</sequence>
<dbReference type="Proteomes" id="UP000034778">
    <property type="component" value="Unassembled WGS sequence"/>
</dbReference>
<evidence type="ECO:0000256" key="4">
    <source>
        <dbReference type="ARBA" id="ARBA00022833"/>
    </source>
</evidence>
<proteinExistence type="predicted"/>
<dbReference type="GO" id="GO:0046872">
    <property type="term" value="F:metal ion binding"/>
    <property type="evidence" value="ECO:0007669"/>
    <property type="project" value="UniProtKB-KW"/>
</dbReference>
<evidence type="ECO:0000256" key="2">
    <source>
        <dbReference type="ARBA" id="ARBA00022723"/>
    </source>
</evidence>
<keyword evidence="5" id="KW-0269">Exonuclease</keyword>
<dbReference type="PANTHER" id="PTHR43694:SF1">
    <property type="entry name" value="RIBONUCLEASE J"/>
    <property type="match status" value="1"/>
</dbReference>
<dbReference type="STRING" id="1618566.UR35_C0005G0074"/>
<dbReference type="InterPro" id="IPR042173">
    <property type="entry name" value="RNase_J_2"/>
</dbReference>
<comment type="caution">
    <text evidence="8">The sequence shown here is derived from an EMBL/GenBank/DDBJ whole genome shotgun (WGS) entry which is preliminary data.</text>
</comment>
<dbReference type="Pfam" id="PF17770">
    <property type="entry name" value="RNase_J_C"/>
    <property type="match status" value="1"/>
</dbReference>
<organism evidence="8 9">
    <name type="scientific">Candidatus Woesebacteria bacterium GW2011_GWB1_33_22</name>
    <dbReference type="NCBI Taxonomy" id="1618566"/>
    <lineage>
        <taxon>Bacteria</taxon>
        <taxon>Candidatus Woeseibacteriota</taxon>
    </lineage>
</organism>
<dbReference type="AlphaFoldDB" id="A0A0F9ZLC6"/>